<evidence type="ECO:0008006" key="3">
    <source>
        <dbReference type="Google" id="ProtNLM"/>
    </source>
</evidence>
<dbReference type="PANTHER" id="PTHR34448:SF1">
    <property type="entry name" value="BLL6088 PROTEIN"/>
    <property type="match status" value="1"/>
</dbReference>
<reference evidence="2" key="1">
    <citation type="journal article" date="2014" name="Front. Microbiol.">
        <title>High frequency of phylogenetically diverse reductive dehalogenase-homologous genes in deep subseafloor sedimentary metagenomes.</title>
        <authorList>
            <person name="Kawai M."/>
            <person name="Futagami T."/>
            <person name="Toyoda A."/>
            <person name="Takaki Y."/>
            <person name="Nishi S."/>
            <person name="Hori S."/>
            <person name="Arai W."/>
            <person name="Tsubouchi T."/>
            <person name="Morono Y."/>
            <person name="Uchiyama I."/>
            <person name="Ito T."/>
            <person name="Fujiyama A."/>
            <person name="Inagaki F."/>
            <person name="Takami H."/>
        </authorList>
    </citation>
    <scope>NUCLEOTIDE SEQUENCE</scope>
    <source>
        <strain evidence="2">Expedition CK06-06</strain>
    </source>
</reference>
<dbReference type="GO" id="GO:0006508">
    <property type="term" value="P:proteolysis"/>
    <property type="evidence" value="ECO:0007669"/>
    <property type="project" value="InterPro"/>
</dbReference>
<dbReference type="EMBL" id="BARV01005098">
    <property type="protein sequence ID" value="GAI11073.1"/>
    <property type="molecule type" value="Genomic_DNA"/>
</dbReference>
<organism evidence="2">
    <name type="scientific">marine sediment metagenome</name>
    <dbReference type="NCBI Taxonomy" id="412755"/>
    <lineage>
        <taxon>unclassified sequences</taxon>
        <taxon>metagenomes</taxon>
        <taxon>ecological metagenomes</taxon>
    </lineage>
</organism>
<dbReference type="InterPro" id="IPR000787">
    <property type="entry name" value="Peptidase_M29"/>
</dbReference>
<dbReference type="InterPro" id="IPR052170">
    <property type="entry name" value="M29_Exopeptidase"/>
</dbReference>
<gene>
    <name evidence="2" type="ORF">S06H3_10814</name>
</gene>
<dbReference type="GO" id="GO:0004177">
    <property type="term" value="F:aminopeptidase activity"/>
    <property type="evidence" value="ECO:0007669"/>
    <property type="project" value="InterPro"/>
</dbReference>
<keyword evidence="1" id="KW-0479">Metal-binding</keyword>
<accession>X1KWJ6</accession>
<dbReference type="Pfam" id="PF02073">
    <property type="entry name" value="Peptidase_M29"/>
    <property type="match status" value="1"/>
</dbReference>
<dbReference type="GO" id="GO:0046872">
    <property type="term" value="F:metal ion binding"/>
    <property type="evidence" value="ECO:0007669"/>
    <property type="project" value="UniProtKB-KW"/>
</dbReference>
<protein>
    <recommendedName>
        <fullName evidence="3">Aminopeptidase</fullName>
    </recommendedName>
</protein>
<dbReference type="AlphaFoldDB" id="X1KWJ6"/>
<evidence type="ECO:0000313" key="2">
    <source>
        <dbReference type="EMBL" id="GAI11073.1"/>
    </source>
</evidence>
<sequence length="90" mass="9987">MKIEGADRIGEVAIGTNYGITQFTKNMLFDEKMGGTIHMALGASIPESGGLNKSAIHWDIVKDMKKEGEIHADNKLFYKNGKFLIKEMVL</sequence>
<name>X1KWJ6_9ZZZZ</name>
<dbReference type="SUPFAM" id="SSF144052">
    <property type="entry name" value="Thermophilic metalloprotease-like"/>
    <property type="match status" value="1"/>
</dbReference>
<dbReference type="PANTHER" id="PTHR34448">
    <property type="entry name" value="AMINOPEPTIDASE"/>
    <property type="match status" value="1"/>
</dbReference>
<evidence type="ECO:0000256" key="1">
    <source>
        <dbReference type="ARBA" id="ARBA00022723"/>
    </source>
</evidence>
<comment type="caution">
    <text evidence="2">The sequence shown here is derived from an EMBL/GenBank/DDBJ whole genome shotgun (WGS) entry which is preliminary data.</text>
</comment>
<proteinExistence type="predicted"/>